<protein>
    <submittedName>
        <fullName evidence="3">DUF485 domain-containing protein</fullName>
    </submittedName>
</protein>
<name>A0ABU2TLW1_9ACTN</name>
<evidence type="ECO:0000256" key="2">
    <source>
        <dbReference type="SAM" id="Phobius"/>
    </source>
</evidence>
<proteinExistence type="predicted"/>
<keyword evidence="2" id="KW-0812">Transmembrane</keyword>
<dbReference type="EMBL" id="JAVREY010000002">
    <property type="protein sequence ID" value="MDT0461836.1"/>
    <property type="molecule type" value="Genomic_DNA"/>
</dbReference>
<evidence type="ECO:0000256" key="1">
    <source>
        <dbReference type="SAM" id="MobiDB-lite"/>
    </source>
</evidence>
<evidence type="ECO:0000313" key="3">
    <source>
        <dbReference type="EMBL" id="MDT0461836.1"/>
    </source>
</evidence>
<keyword evidence="4" id="KW-1185">Reference proteome</keyword>
<evidence type="ECO:0000313" key="4">
    <source>
        <dbReference type="Proteomes" id="UP001183809"/>
    </source>
</evidence>
<feature type="transmembrane region" description="Helical" evidence="2">
    <location>
        <begin position="41"/>
        <end position="60"/>
    </location>
</feature>
<feature type="region of interest" description="Disordered" evidence="1">
    <location>
        <begin position="1"/>
        <end position="29"/>
    </location>
</feature>
<feature type="compositionally biased region" description="Low complexity" evidence="1">
    <location>
        <begin position="125"/>
        <end position="136"/>
    </location>
</feature>
<comment type="caution">
    <text evidence="3">The sequence shown here is derived from an EMBL/GenBank/DDBJ whole genome shotgun (WGS) entry which is preliminary data.</text>
</comment>
<feature type="transmembrane region" description="Helical" evidence="2">
    <location>
        <begin position="72"/>
        <end position="95"/>
    </location>
</feature>
<reference evidence="4" key="1">
    <citation type="submission" date="2023-07" db="EMBL/GenBank/DDBJ databases">
        <title>30 novel species of actinomycetes from the DSMZ collection.</title>
        <authorList>
            <person name="Nouioui I."/>
        </authorList>
    </citation>
    <scope>NUCLEOTIDE SEQUENCE [LARGE SCALE GENOMIC DNA]</scope>
    <source>
        <strain evidence="4">DSM 41699</strain>
    </source>
</reference>
<gene>
    <name evidence="3" type="ORF">RM764_02255</name>
</gene>
<dbReference type="RefSeq" id="WP_311691241.1">
    <property type="nucleotide sequence ID" value="NZ_JAVREY010000002.1"/>
</dbReference>
<dbReference type="Pfam" id="PF04341">
    <property type="entry name" value="DUF485"/>
    <property type="match status" value="1"/>
</dbReference>
<feature type="compositionally biased region" description="Low complexity" evidence="1">
    <location>
        <begin position="16"/>
        <end position="25"/>
    </location>
</feature>
<keyword evidence="2" id="KW-0472">Membrane</keyword>
<sequence>MNGYPPQHAGRPPSPTAADSASPPSLRDHPEFPPLRRAFRAFGVTTAVLVIGVFLLYVLLSGFAPGLMNQPLAGRLTLGLALGLAQFGLMAFAVWRYTVHMRNHVDPVVRRLRSERDRARPGGRPRPAQQRWPRAW</sequence>
<dbReference type="InterPro" id="IPR007436">
    <property type="entry name" value="DUF485"/>
</dbReference>
<organism evidence="3 4">
    <name type="scientific">Streptomyces gibsoniae</name>
    <dbReference type="NCBI Taxonomy" id="3075529"/>
    <lineage>
        <taxon>Bacteria</taxon>
        <taxon>Bacillati</taxon>
        <taxon>Actinomycetota</taxon>
        <taxon>Actinomycetes</taxon>
        <taxon>Kitasatosporales</taxon>
        <taxon>Streptomycetaceae</taxon>
        <taxon>Streptomyces</taxon>
    </lineage>
</organism>
<dbReference type="PANTHER" id="PTHR38441:SF1">
    <property type="entry name" value="MEMBRANE PROTEIN"/>
    <property type="match status" value="1"/>
</dbReference>
<dbReference type="Proteomes" id="UP001183809">
    <property type="component" value="Unassembled WGS sequence"/>
</dbReference>
<feature type="region of interest" description="Disordered" evidence="1">
    <location>
        <begin position="116"/>
        <end position="136"/>
    </location>
</feature>
<keyword evidence="2" id="KW-1133">Transmembrane helix</keyword>
<accession>A0ABU2TLW1</accession>
<dbReference type="PANTHER" id="PTHR38441">
    <property type="entry name" value="INTEGRAL MEMBRANE PROTEIN-RELATED"/>
    <property type="match status" value="1"/>
</dbReference>